<feature type="transmembrane region" description="Helical" evidence="3">
    <location>
        <begin position="184"/>
        <end position="204"/>
    </location>
</feature>
<dbReference type="HOGENOM" id="CLU_660346_0_0_5"/>
<name>W0AJA8_9SPHN</name>
<keyword evidence="3" id="KW-0472">Membrane</keyword>
<dbReference type="InterPro" id="IPR043130">
    <property type="entry name" value="CDP-OH_PTrfase_TM_dom"/>
</dbReference>
<comment type="similarity">
    <text evidence="2">Belongs to the CDP-alcohol phosphatidyltransferase class-I family.</text>
</comment>
<evidence type="ECO:0000313" key="5">
    <source>
        <dbReference type="Proteomes" id="UP000018851"/>
    </source>
</evidence>
<dbReference type="GO" id="GO:0016020">
    <property type="term" value="C:membrane"/>
    <property type="evidence" value="ECO:0007669"/>
    <property type="project" value="InterPro"/>
</dbReference>
<proteinExistence type="inferred from homology"/>
<accession>W0AJA8</accession>
<protein>
    <recommendedName>
        <fullName evidence="6">Phosphatidylglycerophosphate synthase</fullName>
    </recommendedName>
</protein>
<dbReference type="OrthoDB" id="8541463at2"/>
<keyword evidence="3" id="KW-0812">Transmembrane</keyword>
<reference evidence="4 5" key="1">
    <citation type="submission" date="2013-07" db="EMBL/GenBank/DDBJ databases">
        <title>Completed genome of Sphingomonas sanxanigenens NX02.</title>
        <authorList>
            <person name="Ma T."/>
            <person name="Huang H."/>
            <person name="Wu M."/>
            <person name="Li X."/>
            <person name="Li G."/>
        </authorList>
    </citation>
    <scope>NUCLEOTIDE SEQUENCE [LARGE SCALE GENOMIC DNA]</scope>
    <source>
        <strain evidence="4 5">NX02</strain>
    </source>
</reference>
<dbReference type="KEGG" id="ssan:NX02_25125"/>
<dbReference type="GO" id="GO:0016780">
    <property type="term" value="F:phosphotransferase activity, for other substituted phosphate groups"/>
    <property type="evidence" value="ECO:0007669"/>
    <property type="project" value="InterPro"/>
</dbReference>
<dbReference type="AlphaFoldDB" id="W0AJA8"/>
<dbReference type="Pfam" id="PF01066">
    <property type="entry name" value="CDP-OH_P_transf"/>
    <property type="match status" value="1"/>
</dbReference>
<dbReference type="EMBL" id="CP006644">
    <property type="protein sequence ID" value="AHE56632.1"/>
    <property type="molecule type" value="Genomic_DNA"/>
</dbReference>
<dbReference type="GO" id="GO:0008654">
    <property type="term" value="P:phospholipid biosynthetic process"/>
    <property type="evidence" value="ECO:0007669"/>
    <property type="project" value="InterPro"/>
</dbReference>
<dbReference type="Gene3D" id="1.20.120.1760">
    <property type="match status" value="1"/>
</dbReference>
<evidence type="ECO:0000313" key="4">
    <source>
        <dbReference type="EMBL" id="AHE56632.1"/>
    </source>
</evidence>
<dbReference type="RefSeq" id="WP_025294734.1">
    <property type="nucleotide sequence ID" value="NZ_CP006644.1"/>
</dbReference>
<dbReference type="Proteomes" id="UP000018851">
    <property type="component" value="Chromosome"/>
</dbReference>
<keyword evidence="5" id="KW-1185">Reference proteome</keyword>
<feature type="transmembrane region" description="Helical" evidence="3">
    <location>
        <begin position="271"/>
        <end position="289"/>
    </location>
</feature>
<evidence type="ECO:0000256" key="1">
    <source>
        <dbReference type="ARBA" id="ARBA00022679"/>
    </source>
</evidence>
<dbReference type="InterPro" id="IPR000462">
    <property type="entry name" value="CDP-OH_P_trans"/>
</dbReference>
<gene>
    <name evidence="4" type="ORF">NX02_25125</name>
</gene>
<sequence>MTNESPTVTPVGSNQTPIWGMTVPERTRRIAAMHKLSFADEVPACGTALLVNAAHVFDPAWLKIMAKRPGEALTLGGVPVIAYCRDAAQCALAMAAMQAETALAPEAGFIITAHEDAAGMVNEELRKREQPFALRLTQETLGAAERASYFGAYKGVTDLLTKYLWPEWALVLTRICAKLGITPNMVTITGMTLCVVATILFWYGHYWAGMAAGLVFMVLDTVDGKLARCTITASPWGHILDHGVDLIHPPFWWYAWGVGLAAYGRPLSDATFAWVMIVIMAGYVVQRLIEGAFIKWFGGIHIHVWKKIDSDFRLITARRNPNMVILFFATLAGRPDTGLVLVAWWTGLSCLFHLVRLAQAAADSARGVAVRSWLG</sequence>
<keyword evidence="1 2" id="KW-0808">Transferase</keyword>
<dbReference type="InterPro" id="IPR048254">
    <property type="entry name" value="CDP_ALCOHOL_P_TRANSF_CS"/>
</dbReference>
<evidence type="ECO:0008006" key="6">
    <source>
        <dbReference type="Google" id="ProtNLM"/>
    </source>
</evidence>
<dbReference type="eggNOG" id="COG0558">
    <property type="taxonomic scope" value="Bacteria"/>
</dbReference>
<evidence type="ECO:0000256" key="2">
    <source>
        <dbReference type="RuleBase" id="RU003750"/>
    </source>
</evidence>
<dbReference type="PROSITE" id="PS00379">
    <property type="entry name" value="CDP_ALCOHOL_P_TRANSF"/>
    <property type="match status" value="1"/>
</dbReference>
<evidence type="ECO:0000256" key="3">
    <source>
        <dbReference type="SAM" id="Phobius"/>
    </source>
</evidence>
<organism evidence="4 5">
    <name type="scientific">Sphingomonas sanxanigenens DSM 19645 = NX02</name>
    <dbReference type="NCBI Taxonomy" id="1123269"/>
    <lineage>
        <taxon>Bacteria</taxon>
        <taxon>Pseudomonadati</taxon>
        <taxon>Pseudomonadota</taxon>
        <taxon>Alphaproteobacteria</taxon>
        <taxon>Sphingomonadales</taxon>
        <taxon>Sphingomonadaceae</taxon>
        <taxon>Sphingomonas</taxon>
    </lineage>
</organism>
<feature type="transmembrane region" description="Helical" evidence="3">
    <location>
        <begin position="323"/>
        <end position="345"/>
    </location>
</feature>
<keyword evidence="3" id="KW-1133">Transmembrane helix</keyword>
<dbReference type="PATRIC" id="fig|1123269.5.peg.4925"/>
<dbReference type="STRING" id="1123269.NX02_25125"/>